<dbReference type="SMART" id="SM01236">
    <property type="entry name" value="Haem_oxygenase_2"/>
    <property type="match status" value="1"/>
</dbReference>
<dbReference type="Pfam" id="PF14518">
    <property type="entry name" value="Haem_oxygenas_2"/>
    <property type="match status" value="1"/>
</dbReference>
<feature type="region of interest" description="Disordered" evidence="1">
    <location>
        <begin position="59"/>
        <end position="78"/>
    </location>
</feature>
<dbReference type="OMA" id="EEAKWWL"/>
<accession>A0A1Y2LLH3</accession>
<keyword evidence="2" id="KW-0732">Signal</keyword>
<feature type="compositionally biased region" description="Basic and acidic residues" evidence="1">
    <location>
        <begin position="33"/>
        <end position="44"/>
    </location>
</feature>
<dbReference type="AlphaFoldDB" id="A0A1Y2LLH3"/>
<evidence type="ECO:0000313" key="4">
    <source>
        <dbReference type="Proteomes" id="UP000193240"/>
    </source>
</evidence>
<keyword evidence="4" id="KW-1185">Reference proteome</keyword>
<reference evidence="3 4" key="1">
    <citation type="journal article" date="2017" name="Genome Announc.">
        <title>Genome sequence of the saprophytic ascomycete Epicoccum nigrum ICMP 19927 strain isolated from New Zealand.</title>
        <authorList>
            <person name="Fokin M."/>
            <person name="Fleetwood D."/>
            <person name="Weir B.S."/>
            <person name="Villas-Boas S.G."/>
        </authorList>
    </citation>
    <scope>NUCLEOTIDE SEQUENCE [LARGE SCALE GENOMIC DNA]</scope>
    <source>
        <strain evidence="3 4">ICMP 19927</strain>
    </source>
</reference>
<name>A0A1Y2LLH3_EPING</name>
<feature type="region of interest" description="Disordered" evidence="1">
    <location>
        <begin position="28"/>
        <end position="50"/>
    </location>
</feature>
<dbReference type="STRING" id="105696.A0A1Y2LLH3"/>
<protein>
    <submittedName>
        <fullName evidence="3">Uncharacterized protein</fullName>
    </submittedName>
</protein>
<dbReference type="EMBL" id="KZ107856">
    <property type="protein sequence ID" value="OSS44824.1"/>
    <property type="molecule type" value="Genomic_DNA"/>
</dbReference>
<organism evidence="3 4">
    <name type="scientific">Epicoccum nigrum</name>
    <name type="common">Soil fungus</name>
    <name type="synonym">Epicoccum purpurascens</name>
    <dbReference type="NCBI Taxonomy" id="105696"/>
    <lineage>
        <taxon>Eukaryota</taxon>
        <taxon>Fungi</taxon>
        <taxon>Dikarya</taxon>
        <taxon>Ascomycota</taxon>
        <taxon>Pezizomycotina</taxon>
        <taxon>Dothideomycetes</taxon>
        <taxon>Pleosporomycetidae</taxon>
        <taxon>Pleosporales</taxon>
        <taxon>Pleosporineae</taxon>
        <taxon>Didymellaceae</taxon>
        <taxon>Epicoccum</taxon>
    </lineage>
</organism>
<evidence type="ECO:0000256" key="1">
    <source>
        <dbReference type="SAM" id="MobiDB-lite"/>
    </source>
</evidence>
<feature type="compositionally biased region" description="Basic and acidic residues" evidence="1">
    <location>
        <begin position="59"/>
        <end position="75"/>
    </location>
</feature>
<sequence length="682" mass="76762">MFVTQTTTAVLIAFLALLAWDEVRNRLAKGRSRSKDPEDPDSPRRQSFKGWRFKAAEKTSEDVATLEKRPTDEPHVYTPTTTESIELKGYKQLYHKLHNLETNRDILPGCRDLLLSFLASTISEALKNPGNTILSINRFSRDRLIRFLKAKDEDVTSHWEEYLSRRSEGGLREIFGDKEEAKWWLKQAAPVKYVDGAWLGHINKLTTPFKYRNITKNAWQVMSEELGDGDLAKNHIHVYRQLMSDIDANLPVADSEDFISPRHNLDQTRCWKAALAQLLISLFPHDFLPESLGFNMAYESLPLHLLKTVKELREVQLNPYYFELHISIDNSDSGHAAMAMSAVADYIELTEQAEGTEAARIAWRRVQAGYILAEGLPTTPESPSLKTQPKEPFPRSDTEADLLKIFAAKAFVAHKIHCNSRLKIGRFSLVDWLEPKTFANKGWQKDFLHDLGNCKPWVVKGDSKKSRLVKELSWEGKMFGSFTQTEVGVVQAWIDELGSPVHTRQPNSSAYYEFTLQSPKVSLMAGPPTLDILSDYPVLSYPTIPAYMIGGTVSKDLNDDKLRFDTSTLSNFLPLWFTSPTLLETLPSVPVRAANTSGSALVRVLRAQTGFDVEGQGVAGMDEVHRTNEGNSIGIVELGLEICTRAGINVPVSLNEAVALGNVESAAFCKWMSPDWMRDKVF</sequence>
<evidence type="ECO:0000256" key="2">
    <source>
        <dbReference type="SAM" id="SignalP"/>
    </source>
</evidence>
<dbReference type="Gene3D" id="1.20.910.10">
    <property type="entry name" value="Heme oxygenase-like"/>
    <property type="match status" value="1"/>
</dbReference>
<evidence type="ECO:0000313" key="3">
    <source>
        <dbReference type="EMBL" id="OSS44824.1"/>
    </source>
</evidence>
<dbReference type="Proteomes" id="UP000193240">
    <property type="component" value="Unassembled WGS sequence"/>
</dbReference>
<feature type="chain" id="PRO_5012666285" evidence="2">
    <location>
        <begin position="22"/>
        <end position="682"/>
    </location>
</feature>
<proteinExistence type="predicted"/>
<gene>
    <name evidence="3" type="ORF">B5807_10610</name>
</gene>
<dbReference type="InterPro" id="IPR016084">
    <property type="entry name" value="Haem_Oase-like_multi-hlx"/>
</dbReference>
<dbReference type="InParanoid" id="A0A1Y2LLH3"/>
<feature type="signal peptide" evidence="2">
    <location>
        <begin position="1"/>
        <end position="21"/>
    </location>
</feature>